<dbReference type="OrthoDB" id="7041624at2"/>
<dbReference type="Proteomes" id="UP000002964">
    <property type="component" value="Unassembled WGS sequence"/>
</dbReference>
<gene>
    <name evidence="1" type="ORF">Thi970DRAFT_00229</name>
</gene>
<protein>
    <submittedName>
        <fullName evidence="1">Capsule polysaccharide biosynthesis protein</fullName>
    </submittedName>
</protein>
<reference evidence="1 2" key="2">
    <citation type="submission" date="2011-11" db="EMBL/GenBank/DDBJ databases">
        <authorList>
            <consortium name="US DOE Joint Genome Institute"/>
            <person name="Lucas S."/>
            <person name="Han J."/>
            <person name="Lapidus A."/>
            <person name="Cheng J.-F."/>
            <person name="Goodwin L."/>
            <person name="Pitluck S."/>
            <person name="Peters L."/>
            <person name="Ovchinnikova G."/>
            <person name="Zhang X."/>
            <person name="Detter J.C."/>
            <person name="Han C."/>
            <person name="Tapia R."/>
            <person name="Land M."/>
            <person name="Hauser L."/>
            <person name="Kyrpides N."/>
            <person name="Ivanova N."/>
            <person name="Pagani I."/>
            <person name="Vogl K."/>
            <person name="Liu Z."/>
            <person name="Overmann J."/>
            <person name="Frigaard N.-U."/>
            <person name="Bryant D."/>
            <person name="Woyke T."/>
        </authorList>
    </citation>
    <scope>NUCLEOTIDE SEQUENCE [LARGE SCALE GENOMIC DNA]</scope>
    <source>
        <strain evidence="1 2">970</strain>
    </source>
</reference>
<dbReference type="EMBL" id="JH603164">
    <property type="protein sequence ID" value="EIC23726.1"/>
    <property type="molecule type" value="Genomic_DNA"/>
</dbReference>
<organism evidence="1 2">
    <name type="scientific">Thiorhodovibrio frisius</name>
    <dbReference type="NCBI Taxonomy" id="631362"/>
    <lineage>
        <taxon>Bacteria</taxon>
        <taxon>Pseudomonadati</taxon>
        <taxon>Pseudomonadota</taxon>
        <taxon>Gammaproteobacteria</taxon>
        <taxon>Chromatiales</taxon>
        <taxon>Chromatiaceae</taxon>
        <taxon>Thiorhodovibrio</taxon>
    </lineage>
</organism>
<dbReference type="RefSeq" id="WP_009146701.1">
    <property type="nucleotide sequence ID" value="NZ_CP121471.1"/>
</dbReference>
<dbReference type="eggNOG" id="ENOG50333C9">
    <property type="taxonomic scope" value="Bacteria"/>
</dbReference>
<evidence type="ECO:0000313" key="2">
    <source>
        <dbReference type="Proteomes" id="UP000002964"/>
    </source>
</evidence>
<sequence length="410" mass="47587">MKHKVAILDGFNVNPRNFPTLFSAFKDMHYLLDLELTEWKPLRLPRLPPSAVELHEKYRSALGIESDIETEYQKLTEEEVVYIENRFLSVFREELLLNLREEIHHSELPITSENIRTWFEVANAKKAYQQVIVHCNAWLKYWKTRYGEISKTNELIFVFSGKKPYQMAFHLVFQYSPTTVYCIESLFNKEFFLCAELYEPIGNSPYLLPFAQEKSLEAIAEDYFYSVDLHKLTAGKSLNATHPVENSSLHHNQRYGVIICQVMNDVTITKYLSCSPVQFYMAAAKRFLQDDLHVIFRLHPWEIVCNGFSPTEVVLRNMLAKEGMGEDRVSFDSKGNVFSILSRADAIYAISSQTLIQASAMGVKVIHTNENYVLNDQSSLKITMPRVRWTPCQGQFFPEFKLAHPPRSQR</sequence>
<keyword evidence="2" id="KW-1185">Reference proteome</keyword>
<evidence type="ECO:0000313" key="1">
    <source>
        <dbReference type="EMBL" id="EIC23726.1"/>
    </source>
</evidence>
<dbReference type="AlphaFoldDB" id="H8YWC3"/>
<accession>H8YWC3</accession>
<proteinExistence type="predicted"/>
<reference evidence="2" key="1">
    <citation type="submission" date="2011-06" db="EMBL/GenBank/DDBJ databases">
        <authorList>
            <consortium name="US DOE Joint Genome Institute (JGI-PGF)"/>
            <person name="Lucas S."/>
            <person name="Han J."/>
            <person name="Lapidus A."/>
            <person name="Cheng J.-F."/>
            <person name="Goodwin L."/>
            <person name="Pitluck S."/>
            <person name="Peters L."/>
            <person name="Land M.L."/>
            <person name="Hauser L."/>
            <person name="Vogl K."/>
            <person name="Liu Z."/>
            <person name="Overmann J."/>
            <person name="Frigaard N.-U."/>
            <person name="Bryant D.A."/>
            <person name="Woyke T.J."/>
        </authorList>
    </citation>
    <scope>NUCLEOTIDE SEQUENCE [LARGE SCALE GENOMIC DNA]</scope>
    <source>
        <strain evidence="2">970</strain>
    </source>
</reference>
<name>H8YWC3_9GAMM</name>
<dbReference type="STRING" id="631362.Thi970DRAFT_00229"/>
<dbReference type="HOGENOM" id="CLU_670720_0_0_6"/>